<dbReference type="PANTHER" id="PTHR36007">
    <property type="entry name" value="TRANSPORT PROTEIN-RELATED"/>
    <property type="match status" value="1"/>
</dbReference>
<dbReference type="AlphaFoldDB" id="A0A7C1NAN1"/>
<accession>A0A7C1NAN1</accession>
<dbReference type="PANTHER" id="PTHR36007:SF2">
    <property type="entry name" value="TRANSPORT PROTEIN-RELATED"/>
    <property type="match status" value="1"/>
</dbReference>
<keyword evidence="1" id="KW-1133">Transmembrane helix</keyword>
<feature type="transmembrane region" description="Helical" evidence="1">
    <location>
        <begin position="82"/>
        <end position="104"/>
    </location>
</feature>
<feature type="transmembrane region" description="Helical" evidence="1">
    <location>
        <begin position="20"/>
        <end position="38"/>
    </location>
</feature>
<gene>
    <name evidence="2" type="ORF">ENP94_00695</name>
    <name evidence="3" type="ORF">ENS16_04700</name>
</gene>
<organism evidence="2">
    <name type="scientific">candidate division WOR-3 bacterium</name>
    <dbReference type="NCBI Taxonomy" id="2052148"/>
    <lineage>
        <taxon>Bacteria</taxon>
        <taxon>Bacteria division WOR-3</taxon>
    </lineage>
</organism>
<reference evidence="2" key="1">
    <citation type="journal article" date="2020" name="mSystems">
        <title>Genome- and Community-Level Interaction Insights into Carbon Utilization and Element Cycling Functions of Hydrothermarchaeota in Hydrothermal Sediment.</title>
        <authorList>
            <person name="Zhou Z."/>
            <person name="Liu Y."/>
            <person name="Xu W."/>
            <person name="Pan J."/>
            <person name="Luo Z.H."/>
            <person name="Li M."/>
        </authorList>
    </citation>
    <scope>NUCLEOTIDE SEQUENCE [LARGE SCALE GENOMIC DNA]</scope>
    <source>
        <strain evidence="2">SpSt-265</strain>
        <strain evidence="3">SpSt-465</strain>
    </source>
</reference>
<dbReference type="EMBL" id="DSTU01000006">
    <property type="protein sequence ID" value="HFJ53972.1"/>
    <property type="molecule type" value="Genomic_DNA"/>
</dbReference>
<feature type="transmembrane region" description="Helical" evidence="1">
    <location>
        <begin position="197"/>
        <end position="215"/>
    </location>
</feature>
<sequence>MSMVQGLKSGPERKTGCRRLFWVLLLMAVPALVYAGSGERIAEWLGARGLSPQLVVLLVSMLPVVELRGAVPIGNNLFGLPLWQTLLLAIGGNMLPIFLVVLLLEKAVEWLGHIAVFRRFFDWLFQRTRKRSGVIERFEFWGLVIFVGIPLPMTGAWTGSVAAVLLGMSYFRALLGIFLGVLMAAVIVTALSLLKWWGVAIAVVLISIIFFQQFISARRRSGKFRTGAQ</sequence>
<feature type="transmembrane region" description="Helical" evidence="1">
    <location>
        <begin position="173"/>
        <end position="191"/>
    </location>
</feature>
<keyword evidence="1" id="KW-0812">Transmembrane</keyword>
<feature type="transmembrane region" description="Helical" evidence="1">
    <location>
        <begin position="140"/>
        <end position="166"/>
    </location>
</feature>
<evidence type="ECO:0000313" key="2">
    <source>
        <dbReference type="EMBL" id="HEA86512.1"/>
    </source>
</evidence>
<keyword evidence="1" id="KW-0472">Membrane</keyword>
<dbReference type="EMBL" id="DSLG01000002">
    <property type="protein sequence ID" value="HEA86512.1"/>
    <property type="molecule type" value="Genomic_DNA"/>
</dbReference>
<name>A0A7C1NAN1_UNCW3</name>
<comment type="caution">
    <text evidence="2">The sequence shown here is derived from an EMBL/GenBank/DDBJ whole genome shotgun (WGS) entry which is preliminary data.</text>
</comment>
<protein>
    <submittedName>
        <fullName evidence="2">Small multi-drug export (Modular protein)</fullName>
    </submittedName>
</protein>
<evidence type="ECO:0000313" key="3">
    <source>
        <dbReference type="EMBL" id="HFJ53972.1"/>
    </source>
</evidence>
<dbReference type="Pfam" id="PF06695">
    <property type="entry name" value="Sm_multidrug_ex"/>
    <property type="match status" value="1"/>
</dbReference>
<evidence type="ECO:0000256" key="1">
    <source>
        <dbReference type="SAM" id="Phobius"/>
    </source>
</evidence>
<dbReference type="InterPro" id="IPR009577">
    <property type="entry name" value="Sm_multidrug_ex"/>
</dbReference>
<proteinExistence type="predicted"/>